<sequence>MKSFCHDKVPQDIERVRASWLVVVLVGRRVPTNALGAGALFPKSGRPTCAFGNTTLERLSFLTSQGRREERGRPHSPGGDDDDR</sequence>
<feature type="region of interest" description="Disordered" evidence="1">
    <location>
        <begin position="62"/>
        <end position="84"/>
    </location>
</feature>
<reference evidence="3" key="2">
    <citation type="submission" date="2020-10" db="UniProtKB">
        <authorList>
            <consortium name="WormBaseParasite"/>
        </authorList>
    </citation>
    <scope>IDENTIFICATION</scope>
</reference>
<reference evidence="2" key="1">
    <citation type="journal article" date="2013" name="Genetics">
        <title>The draft genome and transcriptome of Panagrellus redivivus are shaped by the harsh demands of a free-living lifestyle.</title>
        <authorList>
            <person name="Srinivasan J."/>
            <person name="Dillman A.R."/>
            <person name="Macchietto M.G."/>
            <person name="Heikkinen L."/>
            <person name="Lakso M."/>
            <person name="Fracchia K.M."/>
            <person name="Antoshechkin I."/>
            <person name="Mortazavi A."/>
            <person name="Wong G."/>
            <person name="Sternberg P.W."/>
        </authorList>
    </citation>
    <scope>NUCLEOTIDE SEQUENCE [LARGE SCALE GENOMIC DNA]</scope>
    <source>
        <strain evidence="2">MT8872</strain>
    </source>
</reference>
<organism evidence="2 3">
    <name type="scientific">Panagrellus redivivus</name>
    <name type="common">Microworm</name>
    <dbReference type="NCBI Taxonomy" id="6233"/>
    <lineage>
        <taxon>Eukaryota</taxon>
        <taxon>Metazoa</taxon>
        <taxon>Ecdysozoa</taxon>
        <taxon>Nematoda</taxon>
        <taxon>Chromadorea</taxon>
        <taxon>Rhabditida</taxon>
        <taxon>Tylenchina</taxon>
        <taxon>Panagrolaimomorpha</taxon>
        <taxon>Panagrolaimoidea</taxon>
        <taxon>Panagrolaimidae</taxon>
        <taxon>Panagrellus</taxon>
    </lineage>
</organism>
<accession>A0A7E4ULN8</accession>
<dbReference type="Proteomes" id="UP000492821">
    <property type="component" value="Unassembled WGS sequence"/>
</dbReference>
<dbReference type="WBParaSite" id="Pan_g10241.t1">
    <property type="protein sequence ID" value="Pan_g10241.t1"/>
    <property type="gene ID" value="Pan_g10241"/>
</dbReference>
<name>A0A7E4ULN8_PANRE</name>
<keyword evidence="2" id="KW-1185">Reference proteome</keyword>
<protein>
    <submittedName>
        <fullName evidence="3">Uncharacterized protein</fullName>
    </submittedName>
</protein>
<dbReference type="AlphaFoldDB" id="A0A7E4ULN8"/>
<evidence type="ECO:0000313" key="2">
    <source>
        <dbReference type="Proteomes" id="UP000492821"/>
    </source>
</evidence>
<evidence type="ECO:0000256" key="1">
    <source>
        <dbReference type="SAM" id="MobiDB-lite"/>
    </source>
</evidence>
<evidence type="ECO:0000313" key="3">
    <source>
        <dbReference type="WBParaSite" id="Pan_g10241.t1"/>
    </source>
</evidence>
<proteinExistence type="predicted"/>